<protein>
    <recommendedName>
        <fullName evidence="2">Cathepsin propeptide inhibitor domain-containing protein</fullName>
    </recommendedName>
</protein>
<dbReference type="EMBL" id="CAXAMN010004247">
    <property type="protein sequence ID" value="CAK9008414.1"/>
    <property type="molecule type" value="Genomic_DNA"/>
</dbReference>
<feature type="chain" id="PRO_5046687845" description="Cathepsin propeptide inhibitor domain-containing protein" evidence="1">
    <location>
        <begin position="25"/>
        <end position="213"/>
    </location>
</feature>
<evidence type="ECO:0000313" key="3">
    <source>
        <dbReference type="EMBL" id="CAK9008414.1"/>
    </source>
</evidence>
<dbReference type="InterPro" id="IPR013201">
    <property type="entry name" value="Prot_inhib_I29"/>
</dbReference>
<accession>A0ABP0J225</accession>
<dbReference type="SUPFAM" id="SSF54001">
    <property type="entry name" value="Cysteine proteinases"/>
    <property type="match status" value="1"/>
</dbReference>
<dbReference type="Gene3D" id="1.10.287.2250">
    <property type="match status" value="1"/>
</dbReference>
<evidence type="ECO:0000259" key="2">
    <source>
        <dbReference type="SMART" id="SM00848"/>
    </source>
</evidence>
<dbReference type="InterPro" id="IPR038765">
    <property type="entry name" value="Papain-like_cys_pep_sf"/>
</dbReference>
<keyword evidence="1" id="KW-0732">Signal</keyword>
<evidence type="ECO:0000256" key="1">
    <source>
        <dbReference type="SAM" id="SignalP"/>
    </source>
</evidence>
<gene>
    <name evidence="3" type="ORF">CCMP2556_LOCUS9236</name>
</gene>
<feature type="signal peptide" evidence="1">
    <location>
        <begin position="1"/>
        <end position="24"/>
    </location>
</feature>
<dbReference type="Proteomes" id="UP001642484">
    <property type="component" value="Unassembled WGS sequence"/>
</dbReference>
<reference evidence="3 4" key="1">
    <citation type="submission" date="2024-02" db="EMBL/GenBank/DDBJ databases">
        <authorList>
            <person name="Chen Y."/>
            <person name="Shah S."/>
            <person name="Dougan E. K."/>
            <person name="Thang M."/>
            <person name="Chan C."/>
        </authorList>
    </citation>
    <scope>NUCLEOTIDE SEQUENCE [LARGE SCALE GENOMIC DNA]</scope>
</reference>
<name>A0ABP0J225_9DINO</name>
<proteinExistence type="predicted"/>
<keyword evidence="4" id="KW-1185">Reference proteome</keyword>
<dbReference type="SMART" id="SM00848">
    <property type="entry name" value="Inhibitor_I29"/>
    <property type="match status" value="1"/>
</dbReference>
<feature type="domain" description="Cathepsin propeptide inhibitor" evidence="2">
    <location>
        <begin position="53"/>
        <end position="109"/>
    </location>
</feature>
<organism evidence="3 4">
    <name type="scientific">Durusdinium trenchii</name>
    <dbReference type="NCBI Taxonomy" id="1381693"/>
    <lineage>
        <taxon>Eukaryota</taxon>
        <taxon>Sar</taxon>
        <taxon>Alveolata</taxon>
        <taxon>Dinophyceae</taxon>
        <taxon>Suessiales</taxon>
        <taxon>Symbiodiniaceae</taxon>
        <taxon>Durusdinium</taxon>
    </lineage>
</organism>
<evidence type="ECO:0000313" key="4">
    <source>
        <dbReference type="Proteomes" id="UP001642484"/>
    </source>
</evidence>
<sequence length="213" mass="24029">MEFDGFSIEWIFQMVLASLQVAAAQDSTLPKPVDDASQSQKVEGTADEYLQAFEDFVQKFHKHYDSAEEKDRRLKIFSKNMAWVRQRNSEDHNYTVGITPFADLSPGEFRDIYGMQTKNLSAIWGGLPQVQEPQGLLRGILSGAPDSVDWRTNGVLRCSSRAIVGLVGLLPRRELSKGPGRSLVETFTLFQNSSFWTVPLQIMETWVARVAIQ</sequence>
<dbReference type="Pfam" id="PF08246">
    <property type="entry name" value="Inhibitor_I29"/>
    <property type="match status" value="1"/>
</dbReference>
<comment type="caution">
    <text evidence="3">The sequence shown here is derived from an EMBL/GenBank/DDBJ whole genome shotgun (WGS) entry which is preliminary data.</text>
</comment>